<keyword evidence="2" id="KW-0732">Signal</keyword>
<protein>
    <submittedName>
        <fullName evidence="3">Predicted protein</fullName>
    </submittedName>
</protein>
<keyword evidence="4" id="KW-1185">Reference proteome</keyword>
<evidence type="ECO:0000313" key="3">
    <source>
        <dbReference type="EMBL" id="CBX91230.1"/>
    </source>
</evidence>
<feature type="signal peptide" evidence="2">
    <location>
        <begin position="1"/>
        <end position="19"/>
    </location>
</feature>
<gene>
    <name evidence="3" type="ORF">LEMA_uP067380.1</name>
</gene>
<evidence type="ECO:0000313" key="4">
    <source>
        <dbReference type="Proteomes" id="UP000002668"/>
    </source>
</evidence>
<dbReference type="HOGENOM" id="CLU_2671503_0_0_1"/>
<organism evidence="4">
    <name type="scientific">Leptosphaeria maculans (strain JN3 / isolate v23.1.3 / race Av1-4-5-6-7-8)</name>
    <name type="common">Blackleg fungus</name>
    <name type="synonym">Phoma lingam</name>
    <dbReference type="NCBI Taxonomy" id="985895"/>
    <lineage>
        <taxon>Eukaryota</taxon>
        <taxon>Fungi</taxon>
        <taxon>Dikarya</taxon>
        <taxon>Ascomycota</taxon>
        <taxon>Pezizomycotina</taxon>
        <taxon>Dothideomycetes</taxon>
        <taxon>Pleosporomycetidae</taxon>
        <taxon>Pleosporales</taxon>
        <taxon>Pleosporineae</taxon>
        <taxon>Leptosphaeriaceae</taxon>
        <taxon>Plenodomus</taxon>
        <taxon>Plenodomus lingam/Leptosphaeria maculans species complex</taxon>
    </lineage>
</organism>
<evidence type="ECO:0000256" key="1">
    <source>
        <dbReference type="SAM" id="MobiDB-lite"/>
    </source>
</evidence>
<dbReference type="InParanoid" id="E4ZIW0"/>
<feature type="compositionally biased region" description="Polar residues" evidence="1">
    <location>
        <begin position="50"/>
        <end position="65"/>
    </location>
</feature>
<feature type="compositionally biased region" description="Basic residues" evidence="1">
    <location>
        <begin position="66"/>
        <end position="75"/>
    </location>
</feature>
<dbReference type="OrthoDB" id="5276978at2759"/>
<proteinExistence type="predicted"/>
<accession>E4ZIW0</accession>
<dbReference type="AlphaFoldDB" id="E4ZIW0"/>
<name>E4ZIW0_LEPMJ</name>
<reference evidence="4" key="1">
    <citation type="journal article" date="2011" name="Nat. Commun.">
        <title>Effector diversification within compartments of the Leptosphaeria maculans genome affected by Repeat-Induced Point mutations.</title>
        <authorList>
            <person name="Rouxel T."/>
            <person name="Grandaubert J."/>
            <person name="Hane J.K."/>
            <person name="Hoede C."/>
            <person name="van de Wouw A.P."/>
            <person name="Couloux A."/>
            <person name="Dominguez V."/>
            <person name="Anthouard V."/>
            <person name="Bally P."/>
            <person name="Bourras S."/>
            <person name="Cozijnsen A.J."/>
            <person name="Ciuffetti L.M."/>
            <person name="Degrave A."/>
            <person name="Dilmaghani A."/>
            <person name="Duret L."/>
            <person name="Fudal I."/>
            <person name="Goodwin S.B."/>
            <person name="Gout L."/>
            <person name="Glaser N."/>
            <person name="Linglin J."/>
            <person name="Kema G.H.J."/>
            <person name="Lapalu N."/>
            <person name="Lawrence C.B."/>
            <person name="May K."/>
            <person name="Meyer M."/>
            <person name="Ollivier B."/>
            <person name="Poulain J."/>
            <person name="Schoch C.L."/>
            <person name="Simon A."/>
            <person name="Spatafora J.W."/>
            <person name="Stachowiak A."/>
            <person name="Turgeon B.G."/>
            <person name="Tyler B.M."/>
            <person name="Vincent D."/>
            <person name="Weissenbach J."/>
            <person name="Amselem J."/>
            <person name="Quesneville H."/>
            <person name="Oliver R.P."/>
            <person name="Wincker P."/>
            <person name="Balesdent M.-H."/>
            <person name="Howlett B.J."/>
        </authorList>
    </citation>
    <scope>NUCLEOTIDE SEQUENCE [LARGE SCALE GENOMIC DNA]</scope>
    <source>
        <strain evidence="4">JN3 / isolate v23.1.3 / race Av1-4-5-6-7-8</strain>
    </source>
</reference>
<dbReference type="EMBL" id="FP929072">
    <property type="protein sequence ID" value="CBX91230.1"/>
    <property type="molecule type" value="Genomic_DNA"/>
</dbReference>
<dbReference type="VEuPathDB" id="FungiDB:LEMA_uP067380.1"/>
<dbReference type="Proteomes" id="UP000002668">
    <property type="component" value="Genome"/>
</dbReference>
<feature type="region of interest" description="Disordered" evidence="1">
    <location>
        <begin position="44"/>
        <end position="75"/>
    </location>
</feature>
<evidence type="ECO:0000256" key="2">
    <source>
        <dbReference type="SAM" id="SignalP"/>
    </source>
</evidence>
<feature type="chain" id="PRO_5003194612" evidence="2">
    <location>
        <begin position="20"/>
        <end position="75"/>
    </location>
</feature>
<sequence>MHLTCLIPTLLTLTSLAKSHSWLHCTAHNNTGILADMKAASLEDPPRTIDSLSTSPKDPTPNSSPKTKRPWFRNL</sequence>